<dbReference type="InterPro" id="IPR001296">
    <property type="entry name" value="Glyco_trans_1"/>
</dbReference>
<reference evidence="2" key="1">
    <citation type="submission" date="2024-07" db="EMBL/GenBank/DDBJ databases">
        <title>Complete genome sequence of Prevotella sp. YM-2024 GTC17262.</title>
        <authorList>
            <person name="Hayashi M."/>
            <person name="Muto Y."/>
            <person name="Tanaka K."/>
            <person name="Niwa H."/>
        </authorList>
    </citation>
    <scope>NUCLEOTIDE SEQUENCE</scope>
    <source>
        <strain evidence="2">GTC17262</strain>
    </source>
</reference>
<dbReference type="Pfam" id="PF00534">
    <property type="entry name" value="Glycos_transf_1"/>
    <property type="match status" value="1"/>
</dbReference>
<sequence length="393" mass="45551">MRRNVLFIIGTLQSGGVSKSMISLLNTWNCEVYNTSLCICSKKDGIWEQYIPDKVKKMYDPIIEHVMGGFRSACWLGRHGHILLMLGVVLRLFLSKISRSKAALLISKMMPRISSENYDLIVDYGGQQLLYYMVDKLNGNKKITFFHNDYSKWPYYYEADQKYYQQVDHIFSISQICVDALKRYFPDCKDKISVMENITSPFAVKKLAQEIPGEQGDIDALKTEGYTILCTVAHFCCRKGSDFSIEAAEILHRKKIKFKWLFVGKVLEPDLTDIVKEKRLEEDMWFLGIKSNPYPYMELSNIYIQPSRYEGKSISLDEAKILCKPIVVTNFSTVNDQFENRVNASICEMDGRDLADKIEELINDEKLRNSYINYLEEHVSDNSSEVNKLYKFL</sequence>
<accession>A0AB33JKH6</accession>
<protein>
    <submittedName>
        <fullName evidence="2">Glycosyltransferase</fullName>
    </submittedName>
</protein>
<gene>
    <name evidence="2" type="ORF">GTC17262_07520</name>
</gene>
<evidence type="ECO:0000259" key="1">
    <source>
        <dbReference type="Pfam" id="PF00534"/>
    </source>
</evidence>
<feature type="domain" description="Glycosyl transferase family 1" evidence="1">
    <location>
        <begin position="222"/>
        <end position="375"/>
    </location>
</feature>
<dbReference type="GO" id="GO:0016757">
    <property type="term" value="F:glycosyltransferase activity"/>
    <property type="evidence" value="ECO:0007669"/>
    <property type="project" value="InterPro"/>
</dbReference>
<dbReference type="PANTHER" id="PTHR12526">
    <property type="entry name" value="GLYCOSYLTRANSFERASE"/>
    <property type="match status" value="1"/>
</dbReference>
<name>A0AB33JKH6_9BACT</name>
<dbReference type="CDD" id="cd03811">
    <property type="entry name" value="GT4_GT28_WabH-like"/>
    <property type="match status" value="1"/>
</dbReference>
<dbReference type="AlphaFoldDB" id="A0AB33JKH6"/>
<proteinExistence type="predicted"/>
<dbReference type="Gene3D" id="3.40.50.2000">
    <property type="entry name" value="Glycogen Phosphorylase B"/>
    <property type="match status" value="2"/>
</dbReference>
<evidence type="ECO:0000313" key="2">
    <source>
        <dbReference type="EMBL" id="BFO80561.1"/>
    </source>
</evidence>
<dbReference type="EMBL" id="AP035789">
    <property type="protein sequence ID" value="BFO80561.1"/>
    <property type="molecule type" value="Genomic_DNA"/>
</dbReference>
<organism evidence="2">
    <name type="scientific">Prevotella sp. GTC17262</name>
    <dbReference type="NCBI Taxonomy" id="3236797"/>
    <lineage>
        <taxon>Bacteria</taxon>
        <taxon>Pseudomonadati</taxon>
        <taxon>Bacteroidota</taxon>
        <taxon>Bacteroidia</taxon>
        <taxon>Bacteroidales</taxon>
        <taxon>Prevotellaceae</taxon>
        <taxon>Prevotella</taxon>
    </lineage>
</organism>
<dbReference type="SUPFAM" id="SSF53756">
    <property type="entry name" value="UDP-Glycosyltransferase/glycogen phosphorylase"/>
    <property type="match status" value="1"/>
</dbReference>
<dbReference type="PANTHER" id="PTHR12526:SF630">
    <property type="entry name" value="GLYCOSYLTRANSFERASE"/>
    <property type="match status" value="1"/>
</dbReference>